<reference evidence="4" key="1">
    <citation type="submission" date="2025-08" db="UniProtKB">
        <authorList>
            <consortium name="RefSeq"/>
        </authorList>
    </citation>
    <scope>IDENTIFICATION</scope>
    <source>
        <strain evidence="4">Aabys</strain>
        <tissue evidence="4">Whole body</tissue>
    </source>
</reference>
<feature type="transmembrane region" description="Helical" evidence="1">
    <location>
        <begin position="53"/>
        <end position="75"/>
    </location>
</feature>
<name>A0ABM3USX4_MUSDO</name>
<gene>
    <name evidence="4" type="primary">LOC105261429</name>
</gene>
<proteinExistence type="predicted"/>
<organism evidence="3 4">
    <name type="scientific">Musca domestica</name>
    <name type="common">House fly</name>
    <dbReference type="NCBI Taxonomy" id="7370"/>
    <lineage>
        <taxon>Eukaryota</taxon>
        <taxon>Metazoa</taxon>
        <taxon>Ecdysozoa</taxon>
        <taxon>Arthropoda</taxon>
        <taxon>Hexapoda</taxon>
        <taxon>Insecta</taxon>
        <taxon>Pterygota</taxon>
        <taxon>Neoptera</taxon>
        <taxon>Endopterygota</taxon>
        <taxon>Diptera</taxon>
        <taxon>Brachycera</taxon>
        <taxon>Muscomorpha</taxon>
        <taxon>Muscoidea</taxon>
        <taxon>Muscidae</taxon>
        <taxon>Musca</taxon>
    </lineage>
</organism>
<evidence type="ECO:0000259" key="2">
    <source>
        <dbReference type="PROSITE" id="PS50156"/>
    </source>
</evidence>
<keyword evidence="1" id="KW-0472">Membrane</keyword>
<dbReference type="InterPro" id="IPR054291">
    <property type="entry name" value="DUF7027"/>
</dbReference>
<dbReference type="GeneID" id="105261429"/>
<dbReference type="Proteomes" id="UP001652621">
    <property type="component" value="Unplaced"/>
</dbReference>
<evidence type="ECO:0000313" key="4">
    <source>
        <dbReference type="RefSeq" id="XP_058976637.1"/>
    </source>
</evidence>
<dbReference type="InterPro" id="IPR000731">
    <property type="entry name" value="SSD"/>
</dbReference>
<dbReference type="PROSITE" id="PS50156">
    <property type="entry name" value="SSD"/>
    <property type="match status" value="1"/>
</dbReference>
<evidence type="ECO:0000313" key="3">
    <source>
        <dbReference type="Proteomes" id="UP001652621"/>
    </source>
</evidence>
<protein>
    <submittedName>
        <fullName evidence="4">Uncharacterized protein LOC105261429 isoform X3</fullName>
    </submittedName>
</protein>
<dbReference type="RefSeq" id="XP_058976637.1">
    <property type="nucleotide sequence ID" value="XM_059120654.1"/>
</dbReference>
<accession>A0ABM3USX4</accession>
<evidence type="ECO:0000256" key="1">
    <source>
        <dbReference type="SAM" id="Phobius"/>
    </source>
</evidence>
<sequence length="159" mass="18153">MGLRTCFGNCIGWINIYWWGFIAINISFFLLIIAMKQMFITKESFEEEDAIAFTWFCSVAFAVCVLIITVSALLVRGIKENRPKAMIPFLLFTFTQIIAYLCGAIVISLRYADNTVLLVLVVNMVIQSAIFIPIFSLYRTMQKERFHNPADNTKNANSI</sequence>
<feature type="transmembrane region" description="Helical" evidence="1">
    <location>
        <begin position="115"/>
        <end position="138"/>
    </location>
</feature>
<keyword evidence="1" id="KW-0812">Transmembrane</keyword>
<feature type="transmembrane region" description="Helical" evidence="1">
    <location>
        <begin position="87"/>
        <end position="109"/>
    </location>
</feature>
<dbReference type="Pfam" id="PF22954">
    <property type="entry name" value="DUF7027"/>
    <property type="match status" value="1"/>
</dbReference>
<keyword evidence="3" id="KW-1185">Reference proteome</keyword>
<keyword evidence="1" id="KW-1133">Transmembrane helix</keyword>
<feature type="transmembrane region" description="Helical" evidence="1">
    <location>
        <begin position="12"/>
        <end position="33"/>
    </location>
</feature>
<feature type="domain" description="SSD" evidence="2">
    <location>
        <begin position="1"/>
        <end position="137"/>
    </location>
</feature>